<evidence type="ECO:0000313" key="1">
    <source>
        <dbReference type="EMBL" id="MCC3804002.1"/>
    </source>
</evidence>
<gene>
    <name evidence="1" type="ORF">IB292_03015</name>
</gene>
<proteinExistence type="predicted"/>
<dbReference type="EMBL" id="JACVHL010000002">
    <property type="protein sequence ID" value="MCC3804002.1"/>
    <property type="molecule type" value="Genomic_DNA"/>
</dbReference>
<reference evidence="1" key="1">
    <citation type="submission" date="2020-09" db="EMBL/GenBank/DDBJ databases">
        <title>Genome sequence of Vibrio parahaemolyticus isolates.</title>
        <authorList>
            <person name="Hammerl J.A."/>
            <person name="Strauch E."/>
        </authorList>
    </citation>
    <scope>NUCLEOTIDE SEQUENCE</scope>
    <source>
        <strain evidence="1">17-VB00146</strain>
    </source>
</reference>
<name>A0A9Q3UA08_VIBPH</name>
<protein>
    <submittedName>
        <fullName evidence="1">Uncharacterized protein</fullName>
    </submittedName>
</protein>
<evidence type="ECO:0000313" key="2">
    <source>
        <dbReference type="Proteomes" id="UP000726777"/>
    </source>
</evidence>
<accession>A0A9Q3UA08</accession>
<sequence length="156" mass="17468">MARKITSNSISLVRDLGDGNLTTYTKAFPVYPSSHVEVPQSVFESAFEFLNQCYENQAIFTDGSTFIIPEDRTEIIDSVINNFNGTVTARNQQKKFEYATLAIEAGVEPSLINLGDGIATKDSNAKEMVRMALNSPEQTRALWHDRYLALLSSQYF</sequence>
<dbReference type="Proteomes" id="UP000726777">
    <property type="component" value="Unassembled WGS sequence"/>
</dbReference>
<organism evidence="1 2">
    <name type="scientific">Vibrio parahaemolyticus</name>
    <dbReference type="NCBI Taxonomy" id="670"/>
    <lineage>
        <taxon>Bacteria</taxon>
        <taxon>Pseudomonadati</taxon>
        <taxon>Pseudomonadota</taxon>
        <taxon>Gammaproteobacteria</taxon>
        <taxon>Vibrionales</taxon>
        <taxon>Vibrionaceae</taxon>
        <taxon>Vibrio</taxon>
    </lineage>
</organism>
<comment type="caution">
    <text evidence="1">The sequence shown here is derived from an EMBL/GenBank/DDBJ whole genome shotgun (WGS) entry which is preliminary data.</text>
</comment>
<dbReference type="AlphaFoldDB" id="A0A9Q3UA08"/>
<dbReference type="RefSeq" id="WP_228085675.1">
    <property type="nucleotide sequence ID" value="NZ_JACVHL010000002.1"/>
</dbReference>